<dbReference type="EMBL" id="AEIG01000031">
    <property type="protein sequence ID" value="EGG29834.1"/>
    <property type="molecule type" value="Genomic_DNA"/>
</dbReference>
<reference evidence="13 14" key="1">
    <citation type="journal article" date="2011" name="J. Bacteriol.">
        <title>Genome sequence of strain IMCC3088, a proteorhodopsin-containing marine bacterium belonging to the OM60/NOR5 clade.</title>
        <authorList>
            <person name="Jang Y."/>
            <person name="Oh H.M."/>
            <person name="Kang I."/>
            <person name="Lee K."/>
            <person name="Yang S.J."/>
            <person name="Cho J.C."/>
        </authorList>
    </citation>
    <scope>NUCLEOTIDE SEQUENCE [LARGE SCALE GENOMIC DNA]</scope>
    <source>
        <strain evidence="13 14">IMCC3088</strain>
    </source>
</reference>
<keyword evidence="5 11" id="KW-0812">Transmembrane</keyword>
<dbReference type="InterPro" id="IPR039426">
    <property type="entry name" value="TonB-dep_rcpt-like"/>
</dbReference>
<evidence type="ECO:0000256" key="2">
    <source>
        <dbReference type="ARBA" id="ARBA00022448"/>
    </source>
</evidence>
<comment type="caution">
    <text evidence="13">The sequence shown here is derived from an EMBL/GenBank/DDBJ whole genome shotgun (WGS) entry which is preliminary data.</text>
</comment>
<evidence type="ECO:0000256" key="1">
    <source>
        <dbReference type="ARBA" id="ARBA00004571"/>
    </source>
</evidence>
<keyword evidence="4" id="KW-0410">Iron transport</keyword>
<dbReference type="AlphaFoldDB" id="F3L1G1"/>
<dbReference type="Gene3D" id="2.40.170.20">
    <property type="entry name" value="TonB-dependent receptor, beta-barrel domain"/>
    <property type="match status" value="2"/>
</dbReference>
<evidence type="ECO:0000256" key="5">
    <source>
        <dbReference type="ARBA" id="ARBA00022692"/>
    </source>
</evidence>
<comment type="similarity">
    <text evidence="11 12">Belongs to the TonB-dependent receptor family.</text>
</comment>
<keyword evidence="13" id="KW-0675">Receptor</keyword>
<dbReference type="RefSeq" id="WP_009575563.1">
    <property type="nucleotide sequence ID" value="NZ_AEIG01000031.1"/>
</dbReference>
<dbReference type="PANTHER" id="PTHR32552:SF81">
    <property type="entry name" value="TONB-DEPENDENT OUTER MEMBRANE RECEPTOR"/>
    <property type="match status" value="1"/>
</dbReference>
<dbReference type="STRING" id="2518989.IMCC3088_1301"/>
<evidence type="ECO:0000313" key="14">
    <source>
        <dbReference type="Proteomes" id="UP000005615"/>
    </source>
</evidence>
<keyword evidence="3 11" id="KW-1134">Transmembrane beta strand</keyword>
<accession>F3L1G1</accession>
<dbReference type="OrthoDB" id="7051185at2"/>
<dbReference type="Proteomes" id="UP000005615">
    <property type="component" value="Unassembled WGS sequence"/>
</dbReference>
<proteinExistence type="inferred from homology"/>
<keyword evidence="10 11" id="KW-0998">Cell outer membrane</keyword>
<evidence type="ECO:0000256" key="8">
    <source>
        <dbReference type="ARBA" id="ARBA00023077"/>
    </source>
</evidence>
<evidence type="ECO:0000256" key="7">
    <source>
        <dbReference type="ARBA" id="ARBA00023065"/>
    </source>
</evidence>
<dbReference type="InterPro" id="IPR012910">
    <property type="entry name" value="Plug_dom"/>
</dbReference>
<evidence type="ECO:0000256" key="10">
    <source>
        <dbReference type="ARBA" id="ARBA00023237"/>
    </source>
</evidence>
<dbReference type="PANTHER" id="PTHR32552">
    <property type="entry name" value="FERRICHROME IRON RECEPTOR-RELATED"/>
    <property type="match status" value="1"/>
</dbReference>
<gene>
    <name evidence="13" type="ORF">IMCC3088_1301</name>
</gene>
<evidence type="ECO:0000256" key="4">
    <source>
        <dbReference type="ARBA" id="ARBA00022496"/>
    </source>
</evidence>
<evidence type="ECO:0000256" key="11">
    <source>
        <dbReference type="PROSITE-ProRule" id="PRU01360"/>
    </source>
</evidence>
<dbReference type="InterPro" id="IPR000531">
    <property type="entry name" value="Beta-barrel_TonB"/>
</dbReference>
<protein>
    <submittedName>
        <fullName evidence="13">TonB-dependent receptor</fullName>
    </submittedName>
</protein>
<dbReference type="eggNOG" id="COG1629">
    <property type="taxonomic scope" value="Bacteria"/>
</dbReference>
<evidence type="ECO:0000256" key="3">
    <source>
        <dbReference type="ARBA" id="ARBA00022452"/>
    </source>
</evidence>
<evidence type="ECO:0000313" key="13">
    <source>
        <dbReference type="EMBL" id="EGG29834.1"/>
    </source>
</evidence>
<dbReference type="Pfam" id="PF07715">
    <property type="entry name" value="Plug"/>
    <property type="match status" value="1"/>
</dbReference>
<comment type="subcellular location">
    <subcellularLocation>
        <location evidence="1 11">Cell outer membrane</location>
        <topology evidence="1 11">Multi-pass membrane protein</topology>
    </subcellularLocation>
</comment>
<evidence type="ECO:0000256" key="6">
    <source>
        <dbReference type="ARBA" id="ARBA00023004"/>
    </source>
</evidence>
<keyword evidence="6" id="KW-0408">Iron</keyword>
<dbReference type="Pfam" id="PF00593">
    <property type="entry name" value="TonB_dep_Rec_b-barrel"/>
    <property type="match status" value="1"/>
</dbReference>
<dbReference type="SUPFAM" id="SSF56935">
    <property type="entry name" value="Porins"/>
    <property type="match status" value="1"/>
</dbReference>
<name>F3L1G1_9GAMM</name>
<dbReference type="GO" id="GO:0009279">
    <property type="term" value="C:cell outer membrane"/>
    <property type="evidence" value="ECO:0007669"/>
    <property type="project" value="UniProtKB-SubCell"/>
</dbReference>
<dbReference type="InterPro" id="IPR036942">
    <property type="entry name" value="Beta-barrel_TonB_sf"/>
</dbReference>
<dbReference type="PROSITE" id="PS52016">
    <property type="entry name" value="TONB_DEPENDENT_REC_3"/>
    <property type="match status" value="1"/>
</dbReference>
<evidence type="ECO:0000256" key="12">
    <source>
        <dbReference type="RuleBase" id="RU003357"/>
    </source>
</evidence>
<sequence length="889" mass="97614">MSKSCSFPKTALSRSVMLASVVVSGTLIAPNLASAQSGPAALEEVVVTATKRSTSVQDVPIAITVMTSETLENAGVNDILALERVAPSFNINTSDSATGGVVLRVRGVGTTGNNIGFESSVGVFVDGFYRPRPGGVLGDLVDIERIELLRGPQGTLFGRNTSAGALVIHTKRPDLERFGYFGNLTTGNYDLGAGQVGVNMPLIEDTLALKVTGSIRKRDGFIDGGFGGDNISRDRSSVRADMLWNAEEAGELRVTAGYGEGDDKCCLAVWRNDSQFLLDNVLPYVDPELGLGENAGVPPDLVGRDALDDSKAVDDFYRNPSRGWGITVEYNVETPLGDLTYLGGYNEGFADSERADYTQNAIYSVGDTPAGRALNPERDYKSMNGTETEAYSHEIRLNGLAFNDRLDWMVGAYYGYEELDQKYTLQFEEEMQIGWSIGAFGQPTWNELNFVSGGVDAVSDFGSPHASQESETWSIFTHNVFSVTDKLDVTLGLRYVKEEKDGSMQEQVDGQHNACFASFENLENSIPFYSVTPGLSLGRLGAAITTNCWVFTAPFYDPDDPDDFFVPYATNPATAWLVDFMPRPFDEKFEDEELTYTVNGTYHLNDNTNVYASFTHGFKSGGFNLDVSSGAGGDDPRFDSETVDAFEVGLKTDFWENRARVNMAIFYQDFEDFQVLEYDGTRFQTFNVPKTKSQGVEVESTVQFTESFGMNLGITYTDAEHPSDCSTFNPNASDFSSQILPLCGAPLTNSSEWVGVLSANYYQPVFDGNWAFFAYGSARYESERRTSTLPTERPNVAGLTTEAEVRAAVDAAVPLPGDIQDSNTKVDLRFGLTMLEHKVSIEVWGNNVFDERTKFNTFNIPLRGFTGDRARGQFVQEPRTYGLTLRKDF</sequence>
<keyword evidence="8 12" id="KW-0798">TonB box</keyword>
<dbReference type="GO" id="GO:0006826">
    <property type="term" value="P:iron ion transport"/>
    <property type="evidence" value="ECO:0007669"/>
    <property type="project" value="UniProtKB-KW"/>
</dbReference>
<evidence type="ECO:0000256" key="9">
    <source>
        <dbReference type="ARBA" id="ARBA00023136"/>
    </source>
</evidence>
<keyword evidence="9 11" id="KW-0472">Membrane</keyword>
<dbReference type="eggNOG" id="COG4773">
    <property type="taxonomic scope" value="Bacteria"/>
</dbReference>
<keyword evidence="14" id="KW-1185">Reference proteome</keyword>
<organism evidence="13 14">
    <name type="scientific">Aequoribacter fuscus</name>
    <dbReference type="NCBI Taxonomy" id="2518989"/>
    <lineage>
        <taxon>Bacteria</taxon>
        <taxon>Pseudomonadati</taxon>
        <taxon>Pseudomonadota</taxon>
        <taxon>Gammaproteobacteria</taxon>
        <taxon>Cellvibrionales</taxon>
        <taxon>Halieaceae</taxon>
        <taxon>Aequoribacter</taxon>
    </lineage>
</organism>
<keyword evidence="7" id="KW-0406">Ion transport</keyword>
<keyword evidence="2 11" id="KW-0813">Transport</keyword>